<dbReference type="PANTHER" id="PTHR41523">
    <property type="entry name" value="TWO-COMPONENT SYSTEM SENSOR PROTEIN"/>
    <property type="match status" value="1"/>
</dbReference>
<keyword evidence="5" id="KW-0547">Nucleotide-binding</keyword>
<dbReference type="Proteomes" id="UP000487882">
    <property type="component" value="Unassembled WGS sequence"/>
</dbReference>
<evidence type="ECO:0000259" key="8">
    <source>
        <dbReference type="Pfam" id="PF07568"/>
    </source>
</evidence>
<accession>A0A7K1J368</accession>
<dbReference type="InterPro" id="IPR035965">
    <property type="entry name" value="PAS-like_dom_sf"/>
</dbReference>
<proteinExistence type="predicted"/>
<organism evidence="11 12">
    <name type="scientific">Bifidobacterium canis</name>
    <dbReference type="NCBI Taxonomy" id="2610880"/>
    <lineage>
        <taxon>Bacteria</taxon>
        <taxon>Bacillati</taxon>
        <taxon>Actinomycetota</taxon>
        <taxon>Actinomycetes</taxon>
        <taxon>Bifidobacteriales</taxon>
        <taxon>Bifidobacteriaceae</taxon>
        <taxon>Bifidobacterium</taxon>
    </lineage>
</organism>
<feature type="domain" description="Signal transduction histidine kinase subgroup 2 dimerisation and phosphoacceptor" evidence="8">
    <location>
        <begin position="262"/>
        <end position="293"/>
    </location>
</feature>
<keyword evidence="6 11" id="KW-0418">Kinase</keyword>
<keyword evidence="12" id="KW-1185">Reference proteome</keyword>
<dbReference type="InterPro" id="IPR011495">
    <property type="entry name" value="Sig_transdc_His_kin_sub2_dim/P"/>
</dbReference>
<evidence type="ECO:0000259" key="9">
    <source>
        <dbReference type="Pfam" id="PF08448"/>
    </source>
</evidence>
<evidence type="ECO:0000256" key="6">
    <source>
        <dbReference type="ARBA" id="ARBA00022777"/>
    </source>
</evidence>
<keyword evidence="4" id="KW-0808">Transferase</keyword>
<dbReference type="Gene3D" id="3.30.450.20">
    <property type="entry name" value="PAS domain"/>
    <property type="match status" value="1"/>
</dbReference>
<keyword evidence="7" id="KW-0067">ATP-binding</keyword>
<evidence type="ECO:0000313" key="11">
    <source>
        <dbReference type="EMBL" id="MUH59000.1"/>
    </source>
</evidence>
<dbReference type="Pfam" id="PF08448">
    <property type="entry name" value="PAS_4"/>
    <property type="match status" value="1"/>
</dbReference>
<evidence type="ECO:0000256" key="5">
    <source>
        <dbReference type="ARBA" id="ARBA00022741"/>
    </source>
</evidence>
<dbReference type="GO" id="GO:0005524">
    <property type="term" value="F:ATP binding"/>
    <property type="evidence" value="ECO:0007669"/>
    <property type="project" value="UniProtKB-KW"/>
</dbReference>
<dbReference type="Gene3D" id="3.30.450.280">
    <property type="entry name" value="GAF domain"/>
    <property type="match status" value="1"/>
</dbReference>
<name>A0A7K1J368_9BIFI</name>
<reference evidence="11 12" key="1">
    <citation type="submission" date="2019-09" db="EMBL/GenBank/DDBJ databases">
        <title>Bifidobacterium canis sp. nov., isolated from the digestive tract of German Shepherd dog puppy.</title>
        <authorList>
            <person name="Bunesova V."/>
        </authorList>
    </citation>
    <scope>NUCLEOTIDE SEQUENCE [LARGE SCALE GENOMIC DNA]</scope>
    <source>
        <strain evidence="11 12">GSD1FS</strain>
    </source>
</reference>
<evidence type="ECO:0000256" key="2">
    <source>
        <dbReference type="ARBA" id="ARBA00012438"/>
    </source>
</evidence>
<dbReference type="InterPro" id="IPR038424">
    <property type="entry name" value="H_kinase_PdtaS_GAF_sf"/>
</dbReference>
<gene>
    <name evidence="11" type="ORF">GSD1FS_0304</name>
</gene>
<evidence type="ECO:0000256" key="7">
    <source>
        <dbReference type="ARBA" id="ARBA00022840"/>
    </source>
</evidence>
<feature type="domain" description="PAS fold-4" evidence="9">
    <location>
        <begin position="143"/>
        <end position="248"/>
    </location>
</feature>
<dbReference type="Pfam" id="PF12282">
    <property type="entry name" value="GAF_PdtaS"/>
    <property type="match status" value="1"/>
</dbReference>
<comment type="caution">
    <text evidence="11">The sequence shown here is derived from an EMBL/GenBank/DDBJ whole genome shotgun (WGS) entry which is preliminary data.</text>
</comment>
<evidence type="ECO:0000259" key="10">
    <source>
        <dbReference type="Pfam" id="PF12282"/>
    </source>
</evidence>
<dbReference type="AlphaFoldDB" id="A0A7K1J368"/>
<dbReference type="SUPFAM" id="SSF55785">
    <property type="entry name" value="PYP-like sensor domain (PAS domain)"/>
    <property type="match status" value="1"/>
</dbReference>
<dbReference type="EMBL" id="WNLP01000001">
    <property type="protein sequence ID" value="MUH59000.1"/>
    <property type="molecule type" value="Genomic_DNA"/>
</dbReference>
<evidence type="ECO:0000256" key="1">
    <source>
        <dbReference type="ARBA" id="ARBA00000085"/>
    </source>
</evidence>
<dbReference type="PANTHER" id="PTHR41523:SF8">
    <property type="entry name" value="ETHYLENE RESPONSE SENSOR PROTEIN"/>
    <property type="match status" value="1"/>
</dbReference>
<keyword evidence="3" id="KW-0597">Phosphoprotein</keyword>
<dbReference type="GO" id="GO:0004673">
    <property type="term" value="F:protein histidine kinase activity"/>
    <property type="evidence" value="ECO:0007669"/>
    <property type="project" value="UniProtKB-EC"/>
</dbReference>
<dbReference type="InterPro" id="IPR013656">
    <property type="entry name" value="PAS_4"/>
</dbReference>
<sequence length="303" mass="34165">MISDLSFADLLLILQKGDGSYVFAEQCRPSTVVSMRIDDVVGQEVDPWMVEECNKAMKHHGVYKSENMITDGDMNICNTYAPIRHNGKTLGLVLRETNLENREANGRYEWESISVGRQLFSMIAREQFPYTDAVMNQRHNARVSDGFMLLTKDGEITYASPNAISCFRRLGMIDTMPGKNLGEIGTALLHENDPVPETLPLVLMGKAAVDSELNANHSIVSIRSMPLMDEQGRTGAIVLCRDITELRRREVELQTKDATISEIHHRVKNNLQAVSALLRLQARKTKSEEVKKSCMRRNVACRR</sequence>
<feature type="domain" description="Histidine kinase PdtaS GAF" evidence="10">
    <location>
        <begin position="1"/>
        <end position="111"/>
    </location>
</feature>
<evidence type="ECO:0000313" key="12">
    <source>
        <dbReference type="Proteomes" id="UP000487882"/>
    </source>
</evidence>
<dbReference type="EC" id="2.7.13.3" evidence="2"/>
<protein>
    <recommendedName>
        <fullName evidence="2">histidine kinase</fullName>
        <ecNumber evidence="2">2.7.13.3</ecNumber>
    </recommendedName>
</protein>
<evidence type="ECO:0000256" key="3">
    <source>
        <dbReference type="ARBA" id="ARBA00022553"/>
    </source>
</evidence>
<dbReference type="Pfam" id="PF07568">
    <property type="entry name" value="HisKA_2"/>
    <property type="match status" value="1"/>
</dbReference>
<dbReference type="InterPro" id="IPR022066">
    <property type="entry name" value="PdtaS_GAF"/>
</dbReference>
<comment type="catalytic activity">
    <reaction evidence="1">
        <text>ATP + protein L-histidine = ADP + protein N-phospho-L-histidine.</text>
        <dbReference type="EC" id="2.7.13.3"/>
    </reaction>
</comment>
<evidence type="ECO:0000256" key="4">
    <source>
        <dbReference type="ARBA" id="ARBA00022679"/>
    </source>
</evidence>